<dbReference type="InterPro" id="IPR055066">
    <property type="entry name" value="AASDHPPT_N"/>
</dbReference>
<dbReference type="GO" id="GO:0006633">
    <property type="term" value="P:fatty acid biosynthetic process"/>
    <property type="evidence" value="ECO:0007669"/>
    <property type="project" value="InterPro"/>
</dbReference>
<evidence type="ECO:0000313" key="8">
    <source>
        <dbReference type="EMBL" id="VVC77271.1"/>
    </source>
</evidence>
<evidence type="ECO:0000313" key="9">
    <source>
        <dbReference type="Proteomes" id="UP000324194"/>
    </source>
</evidence>
<evidence type="ECO:0000259" key="7">
    <source>
        <dbReference type="Pfam" id="PF22624"/>
    </source>
</evidence>
<protein>
    <submittedName>
        <fullName evidence="8">4'-phosphopantetheinyl transferase sfp</fullName>
    </submittedName>
</protein>
<evidence type="ECO:0000256" key="2">
    <source>
        <dbReference type="ARBA" id="ARBA00010990"/>
    </source>
</evidence>
<comment type="similarity">
    <text evidence="2">Belongs to the P-Pant transferase superfamily. Gsp/Sfp/HetI/AcpT family.</text>
</comment>
<evidence type="ECO:0000256" key="1">
    <source>
        <dbReference type="ARBA" id="ARBA00001946"/>
    </source>
</evidence>
<dbReference type="InterPro" id="IPR004568">
    <property type="entry name" value="Ppantetheine-prot_Trfase_dom"/>
</dbReference>
<keyword evidence="5" id="KW-0460">Magnesium</keyword>
<feature type="domain" description="4'-phosphopantetheinyl transferase" evidence="6">
    <location>
        <begin position="116"/>
        <end position="188"/>
    </location>
</feature>
<dbReference type="SUPFAM" id="SSF56214">
    <property type="entry name" value="4'-phosphopantetheinyl transferase"/>
    <property type="match status" value="2"/>
</dbReference>
<proteinExistence type="inferred from homology"/>
<dbReference type="GO" id="GO:0019878">
    <property type="term" value="P:lysine biosynthetic process via aminoadipic acid"/>
    <property type="evidence" value="ECO:0007669"/>
    <property type="project" value="TreeGrafter"/>
</dbReference>
<dbReference type="InterPro" id="IPR037143">
    <property type="entry name" value="4-PPantetheinyl_Trfase_dom_sf"/>
</dbReference>
<feature type="domain" description="4'-phosphopantetheinyl transferase N-terminal" evidence="7">
    <location>
        <begin position="30"/>
        <end position="110"/>
    </location>
</feature>
<dbReference type="KEGG" id="asip:AQUSIP_25980"/>
<comment type="cofactor">
    <cofactor evidence="1">
        <name>Mg(2+)</name>
        <dbReference type="ChEBI" id="CHEBI:18420"/>
    </cofactor>
</comment>
<dbReference type="AlphaFoldDB" id="A0A5E4PLI8"/>
<name>A0A5E4PLI8_9COXI</name>
<dbReference type="GO" id="GO:0005829">
    <property type="term" value="C:cytosol"/>
    <property type="evidence" value="ECO:0007669"/>
    <property type="project" value="TreeGrafter"/>
</dbReference>
<sequence length="243" mass="28327">MAEEYMLIDTHEVQIWFTDLTLTREQENERFDLLSIEERERALRFHFPIHKQRFIAARSMLRSLLGLYLACAPQDIAFAYDENEKPRLQTSGQMGLQFNLSHSDHMAVYAFTLHHAVGVDIEKIRDTYNPDVAERYFSRRENQDLLSLPHNERTAGFYRIWARKEAIVKAVGKGLTMPLSRFSVSARDICEDIQLDHDGSWKLMPLAIHPAFQSAVAASPMIHTLSYWSLFEQHQKLDKVYNL</sequence>
<dbReference type="Gene3D" id="3.90.470.20">
    <property type="entry name" value="4'-phosphopantetheinyl transferase domain"/>
    <property type="match status" value="2"/>
</dbReference>
<reference evidence="8 9" key="1">
    <citation type="submission" date="2019-08" db="EMBL/GenBank/DDBJ databases">
        <authorList>
            <person name="Guy L."/>
        </authorList>
    </citation>
    <scope>NUCLEOTIDE SEQUENCE [LARGE SCALE GENOMIC DNA]</scope>
    <source>
        <strain evidence="8 9">SGT-108</strain>
    </source>
</reference>
<keyword evidence="4" id="KW-0479">Metal-binding</keyword>
<dbReference type="Pfam" id="PF01648">
    <property type="entry name" value="ACPS"/>
    <property type="match status" value="1"/>
</dbReference>
<dbReference type="OrthoDB" id="9808281at2"/>
<dbReference type="EMBL" id="LR699120">
    <property type="protein sequence ID" value="VVC77271.1"/>
    <property type="molecule type" value="Genomic_DNA"/>
</dbReference>
<keyword evidence="9" id="KW-1185">Reference proteome</keyword>
<evidence type="ECO:0000256" key="5">
    <source>
        <dbReference type="ARBA" id="ARBA00022842"/>
    </source>
</evidence>
<dbReference type="GO" id="GO:0008897">
    <property type="term" value="F:holo-[acyl-carrier-protein] synthase activity"/>
    <property type="evidence" value="ECO:0007669"/>
    <property type="project" value="InterPro"/>
</dbReference>
<evidence type="ECO:0000259" key="6">
    <source>
        <dbReference type="Pfam" id="PF01648"/>
    </source>
</evidence>
<dbReference type="PANTHER" id="PTHR12215">
    <property type="entry name" value="PHOSPHOPANTETHEINE TRANSFERASE"/>
    <property type="match status" value="1"/>
</dbReference>
<dbReference type="Pfam" id="PF22624">
    <property type="entry name" value="AASDHPPT_N"/>
    <property type="match status" value="1"/>
</dbReference>
<dbReference type="InterPro" id="IPR050559">
    <property type="entry name" value="P-Pant_transferase_sf"/>
</dbReference>
<gene>
    <name evidence="8" type="primary">sfp</name>
    <name evidence="8" type="ORF">AQUSIP_25980</name>
</gene>
<organism evidence="8 9">
    <name type="scientific">Aquicella siphonis</name>
    <dbReference type="NCBI Taxonomy" id="254247"/>
    <lineage>
        <taxon>Bacteria</taxon>
        <taxon>Pseudomonadati</taxon>
        <taxon>Pseudomonadota</taxon>
        <taxon>Gammaproteobacteria</taxon>
        <taxon>Legionellales</taxon>
        <taxon>Coxiellaceae</taxon>
        <taxon>Aquicella</taxon>
    </lineage>
</organism>
<accession>A0A5E4PLI8</accession>
<dbReference type="InterPro" id="IPR008278">
    <property type="entry name" value="4-PPantetheinyl_Trfase_dom"/>
</dbReference>
<dbReference type="GO" id="GO:0000287">
    <property type="term" value="F:magnesium ion binding"/>
    <property type="evidence" value="ECO:0007669"/>
    <property type="project" value="InterPro"/>
</dbReference>
<evidence type="ECO:0000256" key="4">
    <source>
        <dbReference type="ARBA" id="ARBA00022723"/>
    </source>
</evidence>
<evidence type="ECO:0000256" key="3">
    <source>
        <dbReference type="ARBA" id="ARBA00022679"/>
    </source>
</evidence>
<keyword evidence="3 8" id="KW-0808">Transferase</keyword>
<dbReference type="Proteomes" id="UP000324194">
    <property type="component" value="Chromosome 2"/>
</dbReference>
<dbReference type="PANTHER" id="PTHR12215:SF10">
    <property type="entry name" value="L-AMINOADIPATE-SEMIALDEHYDE DEHYDROGENASE-PHOSPHOPANTETHEINYL TRANSFERASE"/>
    <property type="match status" value="1"/>
</dbReference>
<dbReference type="NCBIfam" id="TIGR00556">
    <property type="entry name" value="pantethn_trn"/>
    <property type="match status" value="1"/>
</dbReference>